<keyword evidence="7" id="KW-0119">Carbohydrate metabolism</keyword>
<dbReference type="InterPro" id="IPR029058">
    <property type="entry name" value="AB_hydrolase_fold"/>
</dbReference>
<dbReference type="AlphaFoldDB" id="A0AAE3GN54"/>
<evidence type="ECO:0000256" key="8">
    <source>
        <dbReference type="ARBA" id="ARBA00023326"/>
    </source>
</evidence>
<evidence type="ECO:0000256" key="7">
    <source>
        <dbReference type="ARBA" id="ARBA00023277"/>
    </source>
</evidence>
<dbReference type="RefSeq" id="WP_253780874.1">
    <property type="nucleotide sequence ID" value="NZ_JAMTCK010000037.1"/>
</dbReference>
<sequence>MLRHRTWLRAAAVAALLVLSAGGTAQGSASSAATPPSDVGTTAASAGCGKAPTLTSGNHTIQSSGQNRGYILRVPANYDMNHPYRLVFGFHWLGGTANDVDSGGTDGYNWSYYGLRRLADSANNGTIFVAPQGINNGWANSGNQDLTFVDDMLRQIQAGLCVDTTQIFAGGFSYGGGMSYALACARANVFRAVAVYSGATLSGCTGGTQPIAYIGIHGITDNVLPISAGRGLRDTFVRNNGCTAQNPREPAQGSLTHVVTAYSGCRAGYPVVWAAFDGGHTPGPVDGCNCQGWRTWTSGEVWKFFTQFDSSNPPQTPGPVEVGVNYRLVVQHSGKAVDISGASTAAGALLQQWSATGGLNQQFDFLDSGGGYYRIRARHSGLVLQVASSSSGADITQQPDTNATSQQWQVLDQGSGVVSLVNRQSGLAMDVWNLSTADGGRISQWSYSGAANQRFQLQRTQ</sequence>
<evidence type="ECO:0000313" key="12">
    <source>
        <dbReference type="EMBL" id="MCP2170474.1"/>
    </source>
</evidence>
<dbReference type="Gene3D" id="3.40.50.1820">
    <property type="entry name" value="alpha/beta hydrolase"/>
    <property type="match status" value="1"/>
</dbReference>
<gene>
    <name evidence="12" type="ORF">LX83_007365</name>
</gene>
<evidence type="ECO:0000259" key="11">
    <source>
        <dbReference type="SMART" id="SM00458"/>
    </source>
</evidence>
<comment type="similarity">
    <text evidence="2">Belongs to the faeC family.</text>
</comment>
<evidence type="ECO:0000256" key="3">
    <source>
        <dbReference type="ARBA" id="ARBA00022525"/>
    </source>
</evidence>
<keyword evidence="6" id="KW-0378">Hydrolase</keyword>
<comment type="function">
    <text evidence="9">Involved in degradation of plant cell walls. Hydrolyzes the feruloyl-arabinose ester bond in arabinoxylans, and the feruloyl-galactose ester bond in pectin. Active against paranitrophenyl-acetate, methyl ferulate and wheat arabinoxylan.</text>
</comment>
<evidence type="ECO:0000256" key="2">
    <source>
        <dbReference type="ARBA" id="ARBA00010278"/>
    </source>
</evidence>
<keyword evidence="13" id="KW-1185">Reference proteome</keyword>
<evidence type="ECO:0000256" key="5">
    <source>
        <dbReference type="ARBA" id="ARBA00022729"/>
    </source>
</evidence>
<keyword evidence="3" id="KW-0964">Secreted</keyword>
<evidence type="ECO:0000256" key="1">
    <source>
        <dbReference type="ARBA" id="ARBA00004613"/>
    </source>
</evidence>
<comment type="subcellular location">
    <subcellularLocation>
        <location evidence="1">Secreted</location>
    </subcellularLocation>
</comment>
<dbReference type="InterPro" id="IPR000772">
    <property type="entry name" value="Ricin_B_lectin"/>
</dbReference>
<feature type="domain" description="Ricin B lectin" evidence="11">
    <location>
        <begin position="322"/>
        <end position="458"/>
    </location>
</feature>
<dbReference type="SUPFAM" id="SSF50370">
    <property type="entry name" value="Ricin B-like lectins"/>
    <property type="match status" value="1"/>
</dbReference>
<dbReference type="Gene3D" id="2.80.10.50">
    <property type="match status" value="1"/>
</dbReference>
<dbReference type="InterPro" id="IPR043595">
    <property type="entry name" value="FaeB/C/D"/>
</dbReference>
<dbReference type="PANTHER" id="PTHR38050:SF1">
    <property type="entry name" value="FERULOYL ESTERASE C"/>
    <property type="match status" value="1"/>
</dbReference>
<accession>A0AAE3GN54</accession>
<dbReference type="EMBL" id="JAMTCK010000037">
    <property type="protein sequence ID" value="MCP2170474.1"/>
    <property type="molecule type" value="Genomic_DNA"/>
</dbReference>
<keyword evidence="5 10" id="KW-0732">Signal</keyword>
<dbReference type="PANTHER" id="PTHR38050">
    <property type="match status" value="1"/>
</dbReference>
<feature type="signal peptide" evidence="10">
    <location>
        <begin position="1"/>
        <end position="25"/>
    </location>
</feature>
<keyword evidence="8" id="KW-0624">Polysaccharide degradation</keyword>
<feature type="chain" id="PRO_5041914261" evidence="10">
    <location>
        <begin position="26"/>
        <end position="461"/>
    </location>
</feature>
<evidence type="ECO:0000256" key="6">
    <source>
        <dbReference type="ARBA" id="ARBA00022801"/>
    </source>
</evidence>
<evidence type="ECO:0000256" key="10">
    <source>
        <dbReference type="SAM" id="SignalP"/>
    </source>
</evidence>
<dbReference type="PROSITE" id="PS50231">
    <property type="entry name" value="RICIN_B_LECTIN"/>
    <property type="match status" value="1"/>
</dbReference>
<protein>
    <submittedName>
        <fullName evidence="12">Poly(3-hydroxybutyrate) depolymerase</fullName>
    </submittedName>
</protein>
<dbReference type="GO" id="GO:0045493">
    <property type="term" value="P:xylan catabolic process"/>
    <property type="evidence" value="ECO:0007669"/>
    <property type="project" value="UniProtKB-KW"/>
</dbReference>
<dbReference type="GO" id="GO:0005576">
    <property type="term" value="C:extracellular region"/>
    <property type="evidence" value="ECO:0007669"/>
    <property type="project" value="UniProtKB-SubCell"/>
</dbReference>
<dbReference type="GO" id="GO:0030600">
    <property type="term" value="F:feruloyl esterase activity"/>
    <property type="evidence" value="ECO:0007669"/>
    <property type="project" value="InterPro"/>
</dbReference>
<evidence type="ECO:0000256" key="4">
    <source>
        <dbReference type="ARBA" id="ARBA00022651"/>
    </source>
</evidence>
<evidence type="ECO:0000313" key="13">
    <source>
        <dbReference type="Proteomes" id="UP001206128"/>
    </source>
</evidence>
<comment type="caution">
    <text evidence="12">The sequence shown here is derived from an EMBL/GenBank/DDBJ whole genome shotgun (WGS) entry which is preliminary data.</text>
</comment>
<dbReference type="Proteomes" id="UP001206128">
    <property type="component" value="Unassembled WGS sequence"/>
</dbReference>
<dbReference type="InterPro" id="IPR035992">
    <property type="entry name" value="Ricin_B-like_lectins"/>
</dbReference>
<proteinExistence type="inferred from homology"/>
<organism evidence="12 13">
    <name type="scientific">Goodfellowiella coeruleoviolacea</name>
    <dbReference type="NCBI Taxonomy" id="334858"/>
    <lineage>
        <taxon>Bacteria</taxon>
        <taxon>Bacillati</taxon>
        <taxon>Actinomycetota</taxon>
        <taxon>Actinomycetes</taxon>
        <taxon>Pseudonocardiales</taxon>
        <taxon>Pseudonocardiaceae</taxon>
        <taxon>Goodfellowiella</taxon>
    </lineage>
</organism>
<reference evidence="12" key="1">
    <citation type="submission" date="2022-06" db="EMBL/GenBank/DDBJ databases">
        <title>Genomic Encyclopedia of Archaeal and Bacterial Type Strains, Phase II (KMG-II): from individual species to whole genera.</title>
        <authorList>
            <person name="Goeker M."/>
        </authorList>
    </citation>
    <scope>NUCLEOTIDE SEQUENCE</scope>
    <source>
        <strain evidence="12">DSM 43935</strain>
    </source>
</reference>
<evidence type="ECO:0000256" key="9">
    <source>
        <dbReference type="ARBA" id="ARBA00025250"/>
    </source>
</evidence>
<dbReference type="SMART" id="SM00458">
    <property type="entry name" value="RICIN"/>
    <property type="match status" value="1"/>
</dbReference>
<keyword evidence="4" id="KW-0858">Xylan degradation</keyword>
<dbReference type="SUPFAM" id="SSF53474">
    <property type="entry name" value="alpha/beta-Hydrolases"/>
    <property type="match status" value="1"/>
</dbReference>
<name>A0AAE3GN54_9PSEU</name>
<dbReference type="Pfam" id="PF14200">
    <property type="entry name" value="RicinB_lectin_2"/>
    <property type="match status" value="2"/>
</dbReference>